<dbReference type="VEuPathDB" id="VectorBase:AMAM001271"/>
<dbReference type="EnsemblMetazoa" id="AMAM001271-RA">
    <property type="protein sequence ID" value="AMAM001271-PA"/>
    <property type="gene ID" value="AMAM001271"/>
</dbReference>
<name>A0A182S7J8_9DIPT</name>
<evidence type="ECO:0000313" key="3">
    <source>
        <dbReference type="Proteomes" id="UP000075901"/>
    </source>
</evidence>
<keyword evidence="3" id="KW-1185">Reference proteome</keyword>
<dbReference type="AlphaFoldDB" id="A0A182S7J8"/>
<evidence type="ECO:0000313" key="2">
    <source>
        <dbReference type="EnsemblMetazoa" id="AMAM001271-PA"/>
    </source>
</evidence>
<proteinExistence type="predicted"/>
<feature type="signal peptide" evidence="1">
    <location>
        <begin position="1"/>
        <end position="32"/>
    </location>
</feature>
<dbReference type="Proteomes" id="UP000075901">
    <property type="component" value="Unassembled WGS sequence"/>
</dbReference>
<feature type="chain" id="PRO_5008135569" description="Secreted protein" evidence="1">
    <location>
        <begin position="33"/>
        <end position="104"/>
    </location>
</feature>
<organism evidence="2 3">
    <name type="scientific">Anopheles maculatus</name>
    <dbReference type="NCBI Taxonomy" id="74869"/>
    <lineage>
        <taxon>Eukaryota</taxon>
        <taxon>Metazoa</taxon>
        <taxon>Ecdysozoa</taxon>
        <taxon>Arthropoda</taxon>
        <taxon>Hexapoda</taxon>
        <taxon>Insecta</taxon>
        <taxon>Pterygota</taxon>
        <taxon>Neoptera</taxon>
        <taxon>Endopterygota</taxon>
        <taxon>Diptera</taxon>
        <taxon>Nematocera</taxon>
        <taxon>Culicoidea</taxon>
        <taxon>Culicidae</taxon>
        <taxon>Anophelinae</taxon>
        <taxon>Anopheles</taxon>
        <taxon>Anopheles maculatus group</taxon>
    </lineage>
</organism>
<accession>A0A182S7J8</accession>
<sequence>MAQRREQLLMHLTRSVLATLLIISQCIVRVDSWVPDVQSKLRIPYAQNSRTANSRAGERFTATFFSKEKTLSTDHSSWLVSIPCLWITVAEGGEDHRFGNAFEF</sequence>
<evidence type="ECO:0008006" key="4">
    <source>
        <dbReference type="Google" id="ProtNLM"/>
    </source>
</evidence>
<keyword evidence="1" id="KW-0732">Signal</keyword>
<reference evidence="2" key="2">
    <citation type="submission" date="2020-05" db="UniProtKB">
        <authorList>
            <consortium name="EnsemblMetazoa"/>
        </authorList>
    </citation>
    <scope>IDENTIFICATION</scope>
    <source>
        <strain evidence="2">maculatus3</strain>
    </source>
</reference>
<reference evidence="3" key="1">
    <citation type="submission" date="2013-09" db="EMBL/GenBank/DDBJ databases">
        <title>The Genome Sequence of Anopheles maculatus species B.</title>
        <authorList>
            <consortium name="The Broad Institute Genomics Platform"/>
            <person name="Neafsey D.E."/>
            <person name="Besansky N."/>
            <person name="Howell P."/>
            <person name="Walton C."/>
            <person name="Young S.K."/>
            <person name="Zeng Q."/>
            <person name="Gargeya S."/>
            <person name="Fitzgerald M."/>
            <person name="Haas B."/>
            <person name="Abouelleil A."/>
            <person name="Allen A.W."/>
            <person name="Alvarado L."/>
            <person name="Arachchi H.M."/>
            <person name="Berlin A.M."/>
            <person name="Chapman S.B."/>
            <person name="Gainer-Dewar J."/>
            <person name="Goldberg J."/>
            <person name="Griggs A."/>
            <person name="Gujja S."/>
            <person name="Hansen M."/>
            <person name="Howarth C."/>
            <person name="Imamovic A."/>
            <person name="Ireland A."/>
            <person name="Larimer J."/>
            <person name="McCowan C."/>
            <person name="Murphy C."/>
            <person name="Pearson M."/>
            <person name="Poon T.W."/>
            <person name="Priest M."/>
            <person name="Roberts A."/>
            <person name="Saif S."/>
            <person name="Shea T."/>
            <person name="Sisk P."/>
            <person name="Sykes S."/>
            <person name="Wortman J."/>
            <person name="Nusbaum C."/>
            <person name="Birren B."/>
        </authorList>
    </citation>
    <scope>NUCLEOTIDE SEQUENCE [LARGE SCALE GENOMIC DNA]</scope>
    <source>
        <strain evidence="3">maculatus3</strain>
    </source>
</reference>
<evidence type="ECO:0000256" key="1">
    <source>
        <dbReference type="SAM" id="SignalP"/>
    </source>
</evidence>
<protein>
    <recommendedName>
        <fullName evidence="4">Secreted protein</fullName>
    </recommendedName>
</protein>